<name>A0A250X6J9_9CHLO</name>
<dbReference type="HAMAP" id="MF_01337_B">
    <property type="entry name" value="Ribosomal_uL18_B"/>
    <property type="match status" value="1"/>
</dbReference>
<evidence type="ECO:0000256" key="7">
    <source>
        <dbReference type="ARBA" id="ARBA00082729"/>
    </source>
</evidence>
<evidence type="ECO:0000256" key="6">
    <source>
        <dbReference type="ARBA" id="ARBA00035303"/>
    </source>
</evidence>
<dbReference type="SUPFAM" id="SSF53137">
    <property type="entry name" value="Translational machinery components"/>
    <property type="match status" value="1"/>
</dbReference>
<dbReference type="Pfam" id="PF00861">
    <property type="entry name" value="Ribosomal_L18p"/>
    <property type="match status" value="1"/>
</dbReference>
<evidence type="ECO:0000256" key="3">
    <source>
        <dbReference type="ARBA" id="ARBA00022884"/>
    </source>
</evidence>
<evidence type="ECO:0000256" key="2">
    <source>
        <dbReference type="ARBA" id="ARBA00022730"/>
    </source>
</evidence>
<dbReference type="InterPro" id="IPR004389">
    <property type="entry name" value="Ribosomal_uL18_bac-type"/>
</dbReference>
<evidence type="ECO:0000313" key="9">
    <source>
        <dbReference type="EMBL" id="GAX78695.1"/>
    </source>
</evidence>
<proteinExistence type="inferred from homology"/>
<evidence type="ECO:0000256" key="1">
    <source>
        <dbReference type="ARBA" id="ARBA00007116"/>
    </source>
</evidence>
<evidence type="ECO:0000256" key="5">
    <source>
        <dbReference type="ARBA" id="ARBA00023274"/>
    </source>
</evidence>
<keyword evidence="2" id="KW-0699">rRNA-binding</keyword>
<feature type="coiled-coil region" evidence="8">
    <location>
        <begin position="29"/>
        <end position="56"/>
    </location>
</feature>
<sequence>MMLTSRSSVCSHTRLHASQPVGRAFMPVQAVAETRRARVEERHRRLRRKLSGTTERPRLAVFRSNEHIYAQIIDDTKSHTLATASTLTKDLKEAVKDIAATEAGAALVGKRIAELAKTHGIEKVAFDRGGFAYHGRVKALADAAREGGLVF</sequence>
<dbReference type="Gene3D" id="3.30.420.100">
    <property type="match status" value="1"/>
</dbReference>
<evidence type="ECO:0000256" key="8">
    <source>
        <dbReference type="SAM" id="Coils"/>
    </source>
</evidence>
<dbReference type="InterPro" id="IPR005484">
    <property type="entry name" value="Ribosomal_uL18_bac/plant/anim"/>
</dbReference>
<organism evidence="9 10">
    <name type="scientific">Chlamydomonas eustigma</name>
    <dbReference type="NCBI Taxonomy" id="1157962"/>
    <lineage>
        <taxon>Eukaryota</taxon>
        <taxon>Viridiplantae</taxon>
        <taxon>Chlorophyta</taxon>
        <taxon>core chlorophytes</taxon>
        <taxon>Chlorophyceae</taxon>
        <taxon>CS clade</taxon>
        <taxon>Chlamydomonadales</taxon>
        <taxon>Chlamydomonadaceae</taxon>
        <taxon>Chlamydomonas</taxon>
    </lineage>
</organism>
<dbReference type="GO" id="GO:0008097">
    <property type="term" value="F:5S rRNA binding"/>
    <property type="evidence" value="ECO:0007669"/>
    <property type="project" value="TreeGrafter"/>
</dbReference>
<dbReference type="FunFam" id="3.30.420.100:FF:000001">
    <property type="entry name" value="50S ribosomal protein L18"/>
    <property type="match status" value="1"/>
</dbReference>
<comment type="caution">
    <text evidence="9">The sequence shown here is derived from an EMBL/GenBank/DDBJ whole genome shotgun (WGS) entry which is preliminary data.</text>
</comment>
<comment type="similarity">
    <text evidence="1">Belongs to the universal ribosomal protein uL18 family.</text>
</comment>
<dbReference type="STRING" id="1157962.A0A250X6J9"/>
<dbReference type="AlphaFoldDB" id="A0A250X6J9"/>
<dbReference type="Proteomes" id="UP000232323">
    <property type="component" value="Unassembled WGS sequence"/>
</dbReference>
<dbReference type="GO" id="GO:0003735">
    <property type="term" value="F:structural constituent of ribosome"/>
    <property type="evidence" value="ECO:0007669"/>
    <property type="project" value="InterPro"/>
</dbReference>
<keyword evidence="8" id="KW-0175">Coiled coil</keyword>
<keyword evidence="10" id="KW-1185">Reference proteome</keyword>
<protein>
    <recommendedName>
        <fullName evidence="6">Large ribosomal subunit protein uL18c</fullName>
    </recommendedName>
    <alternativeName>
        <fullName evidence="7">CL18</fullName>
    </alternativeName>
</protein>
<keyword evidence="5" id="KW-0687">Ribonucleoprotein</keyword>
<dbReference type="InterPro" id="IPR057268">
    <property type="entry name" value="Ribosomal_L18"/>
</dbReference>
<dbReference type="GO" id="GO:0006412">
    <property type="term" value="P:translation"/>
    <property type="evidence" value="ECO:0007669"/>
    <property type="project" value="InterPro"/>
</dbReference>
<dbReference type="GO" id="GO:1990904">
    <property type="term" value="C:ribonucleoprotein complex"/>
    <property type="evidence" value="ECO:0007669"/>
    <property type="project" value="UniProtKB-KW"/>
</dbReference>
<evidence type="ECO:0000313" key="10">
    <source>
        <dbReference type="Proteomes" id="UP000232323"/>
    </source>
</evidence>
<dbReference type="EMBL" id="BEGY01000034">
    <property type="protein sequence ID" value="GAX78695.1"/>
    <property type="molecule type" value="Genomic_DNA"/>
</dbReference>
<dbReference type="CDD" id="cd00432">
    <property type="entry name" value="Ribosomal_L18_L5e"/>
    <property type="match status" value="1"/>
</dbReference>
<evidence type="ECO:0000256" key="4">
    <source>
        <dbReference type="ARBA" id="ARBA00022980"/>
    </source>
</evidence>
<dbReference type="OrthoDB" id="1932324at2759"/>
<dbReference type="PANTHER" id="PTHR12899">
    <property type="entry name" value="39S RIBOSOMAL PROTEIN L18, MITOCHONDRIAL"/>
    <property type="match status" value="1"/>
</dbReference>
<gene>
    <name evidence="9" type="ORF">CEUSTIGMA_g6133.t1</name>
</gene>
<dbReference type="GO" id="GO:0005840">
    <property type="term" value="C:ribosome"/>
    <property type="evidence" value="ECO:0007669"/>
    <property type="project" value="UniProtKB-KW"/>
</dbReference>
<accession>A0A250X6J9</accession>
<dbReference type="PANTHER" id="PTHR12899:SF3">
    <property type="entry name" value="LARGE RIBOSOMAL SUBUNIT PROTEIN UL18M"/>
    <property type="match status" value="1"/>
</dbReference>
<reference evidence="9 10" key="1">
    <citation type="submission" date="2017-08" db="EMBL/GenBank/DDBJ databases">
        <title>Acidophilic green algal genome provides insights into adaptation to an acidic environment.</title>
        <authorList>
            <person name="Hirooka S."/>
            <person name="Hirose Y."/>
            <person name="Kanesaki Y."/>
            <person name="Higuchi S."/>
            <person name="Fujiwara T."/>
            <person name="Onuma R."/>
            <person name="Era A."/>
            <person name="Ohbayashi R."/>
            <person name="Uzuka A."/>
            <person name="Nozaki H."/>
            <person name="Yoshikawa H."/>
            <person name="Miyagishima S.Y."/>
        </authorList>
    </citation>
    <scope>NUCLEOTIDE SEQUENCE [LARGE SCALE GENOMIC DNA]</scope>
    <source>
        <strain evidence="9 10">NIES-2499</strain>
    </source>
</reference>
<keyword evidence="3" id="KW-0694">RNA-binding</keyword>
<keyword evidence="4" id="KW-0689">Ribosomal protein</keyword>
<dbReference type="NCBIfam" id="TIGR00060">
    <property type="entry name" value="L18_bact"/>
    <property type="match status" value="1"/>
</dbReference>
<dbReference type="GO" id="GO:0005737">
    <property type="term" value="C:cytoplasm"/>
    <property type="evidence" value="ECO:0007669"/>
    <property type="project" value="UniProtKB-ARBA"/>
</dbReference>